<dbReference type="GO" id="GO:0005874">
    <property type="term" value="C:microtubule"/>
    <property type="evidence" value="ECO:0007669"/>
    <property type="project" value="UniProtKB-KW"/>
</dbReference>
<feature type="compositionally biased region" description="Polar residues" evidence="11">
    <location>
        <begin position="1364"/>
        <end position="1376"/>
    </location>
</feature>
<proteinExistence type="inferred from homology"/>
<dbReference type="Gene3D" id="2.60.200.20">
    <property type="match status" value="1"/>
</dbReference>
<dbReference type="GO" id="GO:0005524">
    <property type="term" value="F:ATP binding"/>
    <property type="evidence" value="ECO:0007669"/>
    <property type="project" value="UniProtKB-KW"/>
</dbReference>
<dbReference type="PROSITE" id="PS50067">
    <property type="entry name" value="KINESIN_MOTOR_2"/>
    <property type="match status" value="1"/>
</dbReference>
<dbReference type="Pfam" id="PF00225">
    <property type="entry name" value="Kinesin"/>
    <property type="match status" value="1"/>
</dbReference>
<dbReference type="EMBL" id="JACEFF010000914">
    <property type="protein sequence ID" value="KAH9628368.1"/>
    <property type="molecule type" value="Genomic_DNA"/>
</dbReference>
<keyword evidence="8" id="KW-0206">Cytoskeleton</keyword>
<dbReference type="InterPro" id="IPR022164">
    <property type="entry name" value="Kinesin-like"/>
</dbReference>
<evidence type="ECO:0000256" key="6">
    <source>
        <dbReference type="ARBA" id="ARBA00023054"/>
    </source>
</evidence>
<feature type="coiled-coil region" evidence="10">
    <location>
        <begin position="1274"/>
        <end position="1308"/>
    </location>
</feature>
<dbReference type="CDD" id="cd22706">
    <property type="entry name" value="FHA_KIF13"/>
    <property type="match status" value="1"/>
</dbReference>
<feature type="region of interest" description="Disordered" evidence="11">
    <location>
        <begin position="656"/>
        <end position="681"/>
    </location>
</feature>
<evidence type="ECO:0000256" key="9">
    <source>
        <dbReference type="PROSITE-ProRule" id="PRU00283"/>
    </source>
</evidence>
<dbReference type="GO" id="GO:0003777">
    <property type="term" value="F:microtubule motor activity"/>
    <property type="evidence" value="ECO:0007669"/>
    <property type="project" value="InterPro"/>
</dbReference>
<dbReference type="Pfam" id="PF16183">
    <property type="entry name" value="Kinesin_assoc"/>
    <property type="match status" value="1"/>
</dbReference>
<feature type="compositionally biased region" description="Basic and acidic residues" evidence="11">
    <location>
        <begin position="1378"/>
        <end position="1391"/>
    </location>
</feature>
<dbReference type="FunFam" id="3.40.850.10:FF:000167">
    <property type="entry name" value="Uncharacterized protein"/>
    <property type="match status" value="1"/>
</dbReference>
<dbReference type="GO" id="GO:0008017">
    <property type="term" value="F:microtubule binding"/>
    <property type="evidence" value="ECO:0007669"/>
    <property type="project" value="InterPro"/>
</dbReference>
<feature type="domain" description="Kinesin motor" evidence="12">
    <location>
        <begin position="1"/>
        <end position="154"/>
    </location>
</feature>
<dbReference type="InterPro" id="IPR001752">
    <property type="entry name" value="Kinesin_motor_dom"/>
</dbReference>
<protein>
    <recommendedName>
        <fullName evidence="12">Kinesin motor domain-containing protein</fullName>
    </recommendedName>
</protein>
<dbReference type="Pfam" id="PF00498">
    <property type="entry name" value="FHA"/>
    <property type="match status" value="1"/>
</dbReference>
<dbReference type="PROSITE" id="PS00411">
    <property type="entry name" value="KINESIN_MOTOR_1"/>
    <property type="match status" value="1"/>
</dbReference>
<reference evidence="13" key="1">
    <citation type="journal article" date="2021" name="G3 (Bethesda)">
        <title>Genome and transcriptome analysis of the beet armyworm Spodoptera exigua reveals targets for pest control. .</title>
        <authorList>
            <person name="Simon S."/>
            <person name="Breeschoten T."/>
            <person name="Jansen H.J."/>
            <person name="Dirks R.P."/>
            <person name="Schranz M.E."/>
            <person name="Ros V.I.D."/>
        </authorList>
    </citation>
    <scope>NUCLEOTIDE SEQUENCE</scope>
    <source>
        <strain evidence="13">TB_SE_WUR_2020</strain>
    </source>
</reference>
<dbReference type="GO" id="GO:0007018">
    <property type="term" value="P:microtubule-based movement"/>
    <property type="evidence" value="ECO:0007669"/>
    <property type="project" value="InterPro"/>
</dbReference>
<evidence type="ECO:0000256" key="4">
    <source>
        <dbReference type="ARBA" id="ARBA00022741"/>
    </source>
</evidence>
<dbReference type="SUPFAM" id="SSF52540">
    <property type="entry name" value="P-loop containing nucleoside triphosphate hydrolases"/>
    <property type="match status" value="1"/>
</dbReference>
<name>A0A922S932_SPOEX</name>
<evidence type="ECO:0000256" key="3">
    <source>
        <dbReference type="ARBA" id="ARBA00022701"/>
    </source>
</evidence>
<keyword evidence="6 10" id="KW-0175">Coiled coil</keyword>
<dbReference type="InterPro" id="IPR022140">
    <property type="entry name" value="Kinesin-like_KIF1-typ"/>
</dbReference>
<comment type="caution">
    <text evidence="9">Lacks conserved residue(s) required for the propagation of feature annotation.</text>
</comment>
<sequence length="2247" mass="252076">MTEGNKSRTVAATNMNSESSRSHAVFSVVLTQTLTDAATGVSGEKVARLSLVDLAGSERAVKTGAVGDRLKEGSNINKSLTTLGLVISKLADQSSGTKNKDKFVPYRDSVLTWLLKDNLGGNSKTVMVATISPAADNYEETLSTLRYADRAKRIVNHAVVNEDPNARIIRELRQEVETLKEMLKYATVSGTGSPVGEEVHEKLAQSEHLMKEMSRTWEEKLVETGRIQSERQQALEKMGISVQASGIKVEKNKYYLVNLNADPSLNELLVYYLKDRTLVGGSSSADIQLSGLGIQPEHCQLLVEGGGLHMEPLGAARCFVNGTPVVSRVRLGHADRILWGNHHFFRVNCPKATEQDSGYSTATASEPQTPAQPIDYNFARDEIMLNELSNDPIQTAISRLEKQHEEDKQVALEKQRQEYERQFQQLRNILSPSTPYPPYAYDPLKLGKMTACTPTTAARVERWAAERDDTFKRSLGRLKADILRANALVQEANFLAEEMRRNTRFSVTLQIPPQNLSPNRKRGAFVSEPAIMVRRPGRSGQVWSMEKLDNKLVDMRDMYDDWRRRQQRGDEVIEEVRLPSGDGEQAETAIDPFYESQENHNLIGVANVFLEALFHDVTLDYHTPIISQQGEVAGRLQVEISRVAGQFPQDRICEAASDSSGDMRDDDDPADSATQQQATGLPPSLSHFVFCQYSLGAGEPVVVPPVVSADTPPAAPPAPPLSPRHQSLVTFRFDHKKDFTIPLTEEFIEHCAEGALSIEVWGHRSAGFSRARGNWEVEQQQLAKARSLADRWTELTRKIELWVEIHELNDNGEYAPVEVVQRNDVWTGGVYQVRQGQQRRIAVRVRPALNSGTLPLVCQQILSIEVGSVSVRSRLQMPLDSYQDEDLAVLRERWSDALFRRRQHLHAQLQKLVNMSPSMKSERDNEREQSLVEQWVSLTEERNAVTNERVYLILKTTVRLSHPAPMDLILRKRLGLNIYKRQSLTDRIRKKIVSYYVDRTDQLTQTGVTYEVVSNIPKASEELEERESLAQIAATGEEASAADGETYIEKYTRGVSAVESILTLDRLRQSVAVKELEQARGQPITMRKTASVPNFSQLMRLDSSFESLAGLASGRAGSMADLAEDTPRRSVHRHSYAAPSHNDPEIPTPTKPFGLASPASGKLGLRMTTLHEEPGRRNDEDSHSEPESAPVDELTTPRSHRTRNRATSRGFLPTSKTCIQCQNSVKSLQKYAPHPPGSQAVSSTNLTNDDTLSIRSMSVDETPDFDKTMDYTHISRTKNSMAGLRNEITELRNDINDLKNDIVESKHELDDSMFEKAKTPVLTPGSRNRINPFLRDCEDAVKDDSKNQMVDPLGALPVESAVLSSSKSVENSQVNGDVTHDSANDVSHDNSQDTSFDFYDNSRPSSPIQVPSGLLQKRGKLSTHGEFNSLHEKTACGDGAISNPNLPAKLLTVSADDSQSPLSPVPSSATNFVKENKTSHSPVDTYEIETAEKSIEPPPYSPLTPRPVIAKNNATYEIETAEKSIEPPPYSPLTPCPVTARNNATSAETFTSEKLIGTLADKTVSPLPSMSPETASLFNILADSREINSYYLNIEGVSDTSSITSLKSGDAPLFIDSDDSVKDPDYCAFENYGSSGDSSNNSISLITGTAHAEINQTDHRINEIANCQIELINLGPLNAQQENMHDDSEMAFVLESDNGNGNNDSLRVIQPTGRPKRGRKPKYGGISREERKKRKYTNLSYVNSKKKIVSPKEFIDYECNCLKKCHENISVEKRLAQFKKFYSLGSYNAQNMFLTALINEQPVKRHYVATDNKTQVSKKKSYSRQYFLDGVSVCRDMFVKTLQTSAKRINTSLCKMRSDSCITDNRGLHGGFNRTPPESEEFVINLIKKLPTYISHYRRQETEGAKFLRPDMTLSKIYELYSNEAKSTDIKLLSAAKVNKLFYTKFNLRTKPLKKDTCNKCDFFESQILVLSEENRGDIILKRAAHQEMAKSLQNQLRTDMELAKNNPTVETLTFDLQKTLPLPRIPTNIVFYKRQLWVYNLGIHTGSKDEAHCNVWVEGEAGRGAQEVGSCLIKHITERLDDNVKFLILWSDSCGGQNRNIKLILMLKAMLNEHPSLDQINIKFLESGHSFLPNDTDFGKIECALKRQQRLYTPDDYIHVMKTCKKTNPMHVHRMKNEDFLSSLKLEKNIINRKKTVDGEKVSWLHTKEIMIKKDEMFKIYMKTDLNEEFKVVDIKKKMFAEDNIL</sequence>
<dbReference type="Pfam" id="PF12423">
    <property type="entry name" value="KIF1B"/>
    <property type="match status" value="1"/>
</dbReference>
<dbReference type="PRINTS" id="PR00380">
    <property type="entry name" value="KINESINHEAVY"/>
</dbReference>
<dbReference type="Gene3D" id="3.40.850.10">
    <property type="entry name" value="Kinesin motor domain"/>
    <property type="match status" value="1"/>
</dbReference>
<evidence type="ECO:0000259" key="12">
    <source>
        <dbReference type="PROSITE" id="PS50067"/>
    </source>
</evidence>
<dbReference type="Pfam" id="PF12473">
    <property type="entry name" value="DUF3694"/>
    <property type="match status" value="1"/>
</dbReference>
<accession>A0A922S932</accession>
<evidence type="ECO:0000256" key="2">
    <source>
        <dbReference type="ARBA" id="ARBA00022490"/>
    </source>
</evidence>
<evidence type="ECO:0000256" key="1">
    <source>
        <dbReference type="ARBA" id="ARBA00004245"/>
    </source>
</evidence>
<feature type="compositionally biased region" description="Polar residues" evidence="11">
    <location>
        <begin position="1457"/>
        <end position="1473"/>
    </location>
</feature>
<evidence type="ECO:0000313" key="13">
    <source>
        <dbReference type="EMBL" id="KAH9628368.1"/>
    </source>
</evidence>
<dbReference type="InterPro" id="IPR019821">
    <property type="entry name" value="Kinesin_motor_CS"/>
</dbReference>
<dbReference type="InterPro" id="IPR000253">
    <property type="entry name" value="FHA_dom"/>
</dbReference>
<keyword evidence="3" id="KW-0493">Microtubule</keyword>
<dbReference type="InterPro" id="IPR008984">
    <property type="entry name" value="SMAD_FHA_dom_sf"/>
</dbReference>
<dbReference type="Gene3D" id="6.10.250.2520">
    <property type="match status" value="1"/>
</dbReference>
<dbReference type="Gene3D" id="1.20.5.170">
    <property type="match status" value="1"/>
</dbReference>
<feature type="region of interest" description="Disordered" evidence="11">
    <location>
        <begin position="1457"/>
        <end position="1480"/>
    </location>
</feature>
<comment type="similarity">
    <text evidence="9">Belongs to the TRAFAC class myosin-kinesin ATPase superfamily. Kinesin family.</text>
</comment>
<feature type="region of interest" description="Disordered" evidence="11">
    <location>
        <begin position="1364"/>
        <end position="1407"/>
    </location>
</feature>
<feature type="region of interest" description="Disordered" evidence="11">
    <location>
        <begin position="1702"/>
        <end position="1724"/>
    </location>
</feature>
<evidence type="ECO:0000256" key="5">
    <source>
        <dbReference type="ARBA" id="ARBA00022840"/>
    </source>
</evidence>
<keyword evidence="2" id="KW-0963">Cytoplasm</keyword>
<evidence type="ECO:0000256" key="7">
    <source>
        <dbReference type="ARBA" id="ARBA00023175"/>
    </source>
</evidence>
<dbReference type="InterPro" id="IPR036961">
    <property type="entry name" value="Kinesin_motor_dom_sf"/>
</dbReference>
<evidence type="ECO:0000256" key="10">
    <source>
        <dbReference type="SAM" id="Coils"/>
    </source>
</evidence>
<keyword evidence="7" id="KW-0505">Motor protein</keyword>
<organism evidence="13 14">
    <name type="scientific">Spodoptera exigua</name>
    <name type="common">Beet armyworm</name>
    <name type="synonym">Noctua fulgens</name>
    <dbReference type="NCBI Taxonomy" id="7107"/>
    <lineage>
        <taxon>Eukaryota</taxon>
        <taxon>Metazoa</taxon>
        <taxon>Ecdysozoa</taxon>
        <taxon>Arthropoda</taxon>
        <taxon>Hexapoda</taxon>
        <taxon>Insecta</taxon>
        <taxon>Pterygota</taxon>
        <taxon>Neoptera</taxon>
        <taxon>Endopterygota</taxon>
        <taxon>Lepidoptera</taxon>
        <taxon>Glossata</taxon>
        <taxon>Ditrysia</taxon>
        <taxon>Noctuoidea</taxon>
        <taxon>Noctuidae</taxon>
        <taxon>Amphipyrinae</taxon>
        <taxon>Spodoptera</taxon>
    </lineage>
</organism>
<dbReference type="SMART" id="SM00240">
    <property type="entry name" value="FHA"/>
    <property type="match status" value="1"/>
</dbReference>
<comment type="subcellular location">
    <subcellularLocation>
        <location evidence="1">Cytoplasm</location>
        <location evidence="1">Cytoskeleton</location>
    </subcellularLocation>
</comment>
<dbReference type="SUPFAM" id="SSF49879">
    <property type="entry name" value="SMAD/FHA domain"/>
    <property type="match status" value="1"/>
</dbReference>
<feature type="region of interest" description="Disordered" evidence="11">
    <location>
        <begin position="1124"/>
        <end position="1211"/>
    </location>
</feature>
<evidence type="ECO:0000256" key="11">
    <source>
        <dbReference type="SAM" id="MobiDB-lite"/>
    </source>
</evidence>
<dbReference type="SMART" id="SM00129">
    <property type="entry name" value="KISc"/>
    <property type="match status" value="1"/>
</dbReference>
<dbReference type="PANTHER" id="PTHR47117">
    <property type="entry name" value="STAR-RELATED LIPID TRANSFER PROTEIN 9"/>
    <property type="match status" value="1"/>
</dbReference>
<evidence type="ECO:0000256" key="8">
    <source>
        <dbReference type="ARBA" id="ARBA00023212"/>
    </source>
</evidence>
<dbReference type="FunFam" id="2.60.200.20:FF:000002">
    <property type="entry name" value="Kinesin family member 13A"/>
    <property type="match status" value="1"/>
</dbReference>
<comment type="caution">
    <text evidence="13">The sequence shown here is derived from an EMBL/GenBank/DDBJ whole genome shotgun (WGS) entry which is preliminary data.</text>
</comment>
<gene>
    <name evidence="13" type="ORF">HF086_015898</name>
</gene>
<feature type="coiled-coil region" evidence="10">
    <location>
        <begin position="397"/>
        <end position="429"/>
    </location>
</feature>
<feature type="compositionally biased region" description="Basic and acidic residues" evidence="11">
    <location>
        <begin position="1169"/>
        <end position="1186"/>
    </location>
</feature>
<dbReference type="InterPro" id="IPR027417">
    <property type="entry name" value="P-loop_NTPase"/>
</dbReference>
<keyword evidence="4" id="KW-0547">Nucleotide-binding</keyword>
<evidence type="ECO:0000313" key="14">
    <source>
        <dbReference type="Proteomes" id="UP000814243"/>
    </source>
</evidence>
<dbReference type="InterPro" id="IPR032405">
    <property type="entry name" value="Kinesin_assoc"/>
</dbReference>
<dbReference type="Proteomes" id="UP000814243">
    <property type="component" value="Unassembled WGS sequence"/>
</dbReference>
<keyword evidence="5" id="KW-0067">ATP-binding</keyword>